<sequence length="613" mass="70426">MTKPLRVLFIFCLCFVEAFGAHAIALFGTPKYPREFSHFDYVNPNAPKGGTLKSFELGTFDSLNPFVQKGNAAQGILALVYETLGVGSLDESATEYGLIAQEFILDPKGFFLECHINPKATFSDGIRISAEDVKFSFETLMTLGKIEYRRYYADVERVEVLDSHKVRFYFKTNKNTELPLILSQLPILPKHIFVTQQGNTFGQNPLDTPIGSGPYVVDSYDLGRKIILKANPKYWAKNHPTRKGFFNFESIEIEYYKDPVVAQQAFMAGAYDWRIESSAKVWAKDYNTHKQTLQKIVIPNNLPSTLQGFFFNTKRQVFANPLVREAIFYAFDFEWSNQNLFFGQYERTINIFDNSIFASSGIPMGEEKRILQKLPLTDSRILTQKYLIPRTDHKLPPRIESGWKDWQGITHIDNAAIFAQDKRENLKYAASLLAQAGFRFKNGVLVDTDDMPLHFEIMINYEGFERICLPFIQNLQKLGIQATLAKVDDTQYTNRLRNFDYDMVIELVGQSLNPGNEQRFYWGSEAANNSGGRNYARIDDSNVDFLIEQLIKAKDSKEKIAYGKALDRILLWGFYVIPHFHAKGYRIAYWSDTIAMPSTQPLYGFDPYIWWAK</sequence>
<dbReference type="EMBL" id="NXLT01000004">
    <property type="protein sequence ID" value="RDU66836.1"/>
    <property type="molecule type" value="Genomic_DNA"/>
</dbReference>
<accession>A0A3D8IPJ1</accession>
<keyword evidence="1 2" id="KW-0732">Signal</keyword>
<dbReference type="GO" id="GO:0030288">
    <property type="term" value="C:outer membrane-bounded periplasmic space"/>
    <property type="evidence" value="ECO:0007669"/>
    <property type="project" value="TreeGrafter"/>
</dbReference>
<dbReference type="InterPro" id="IPR030678">
    <property type="entry name" value="Peptide/Ni-bd"/>
</dbReference>
<dbReference type="GO" id="GO:1904680">
    <property type="term" value="F:peptide transmembrane transporter activity"/>
    <property type="evidence" value="ECO:0007669"/>
    <property type="project" value="TreeGrafter"/>
</dbReference>
<evidence type="ECO:0000256" key="1">
    <source>
        <dbReference type="ARBA" id="ARBA00022729"/>
    </source>
</evidence>
<reference evidence="4 5" key="1">
    <citation type="submission" date="2018-04" db="EMBL/GenBank/DDBJ databases">
        <title>Novel Campyloabacter and Helicobacter Species and Strains.</title>
        <authorList>
            <person name="Mannion A.J."/>
            <person name="Shen Z."/>
            <person name="Fox J.G."/>
        </authorList>
    </citation>
    <scope>NUCLEOTIDE SEQUENCE [LARGE SCALE GENOMIC DNA]</scope>
    <source>
        <strain evidence="4 5">MIT 12-6600</strain>
    </source>
</reference>
<keyword evidence="5" id="KW-1185">Reference proteome</keyword>
<dbReference type="InterPro" id="IPR039424">
    <property type="entry name" value="SBP_5"/>
</dbReference>
<gene>
    <name evidence="4" type="ORF">CQA54_05570</name>
</gene>
<dbReference type="CDD" id="cd08497">
    <property type="entry name" value="MbnE-like"/>
    <property type="match status" value="1"/>
</dbReference>
<protein>
    <submittedName>
        <fullName evidence="4">ABC transporter substrate-binding protein</fullName>
    </submittedName>
</protein>
<dbReference type="GO" id="GO:0043190">
    <property type="term" value="C:ATP-binding cassette (ABC) transporter complex"/>
    <property type="evidence" value="ECO:0007669"/>
    <property type="project" value="InterPro"/>
</dbReference>
<dbReference type="PIRSF" id="PIRSF002741">
    <property type="entry name" value="MppA"/>
    <property type="match status" value="1"/>
</dbReference>
<dbReference type="GO" id="GO:0015833">
    <property type="term" value="P:peptide transport"/>
    <property type="evidence" value="ECO:0007669"/>
    <property type="project" value="TreeGrafter"/>
</dbReference>
<feature type="domain" description="Solute-binding protein family 5" evidence="3">
    <location>
        <begin position="109"/>
        <end position="527"/>
    </location>
</feature>
<evidence type="ECO:0000313" key="4">
    <source>
        <dbReference type="EMBL" id="RDU66836.1"/>
    </source>
</evidence>
<dbReference type="RefSeq" id="WP_115571155.1">
    <property type="nucleotide sequence ID" value="NZ_NXLT01000004.1"/>
</dbReference>
<comment type="caution">
    <text evidence="4">The sequence shown here is derived from an EMBL/GenBank/DDBJ whole genome shotgun (WGS) entry which is preliminary data.</text>
</comment>
<dbReference type="InterPro" id="IPR000914">
    <property type="entry name" value="SBP_5_dom"/>
</dbReference>
<dbReference type="Pfam" id="PF00496">
    <property type="entry name" value="SBP_bac_5"/>
    <property type="match status" value="1"/>
</dbReference>
<dbReference type="PANTHER" id="PTHR30290:SF64">
    <property type="entry name" value="ABC TRANSPORTER PERIPLASMIC BINDING PROTEIN"/>
    <property type="match status" value="1"/>
</dbReference>
<dbReference type="OrthoDB" id="9772924at2"/>
<dbReference type="AlphaFoldDB" id="A0A3D8IPJ1"/>
<name>A0A3D8IPJ1_9HELI</name>
<evidence type="ECO:0000259" key="3">
    <source>
        <dbReference type="Pfam" id="PF00496"/>
    </source>
</evidence>
<proteinExistence type="predicted"/>
<dbReference type="GO" id="GO:0042884">
    <property type="term" value="P:microcin transport"/>
    <property type="evidence" value="ECO:0007669"/>
    <property type="project" value="TreeGrafter"/>
</dbReference>
<evidence type="ECO:0000256" key="2">
    <source>
        <dbReference type="SAM" id="SignalP"/>
    </source>
</evidence>
<dbReference type="Proteomes" id="UP000256514">
    <property type="component" value="Unassembled WGS sequence"/>
</dbReference>
<feature type="signal peptide" evidence="2">
    <location>
        <begin position="1"/>
        <end position="23"/>
    </location>
</feature>
<evidence type="ECO:0000313" key="5">
    <source>
        <dbReference type="Proteomes" id="UP000256514"/>
    </source>
</evidence>
<dbReference type="Gene3D" id="3.40.190.10">
    <property type="entry name" value="Periplasmic binding protein-like II"/>
    <property type="match status" value="1"/>
</dbReference>
<feature type="chain" id="PRO_5017578019" evidence="2">
    <location>
        <begin position="24"/>
        <end position="613"/>
    </location>
</feature>
<organism evidence="4 5">
    <name type="scientific">Helicobacter equorum</name>
    <dbReference type="NCBI Taxonomy" id="361872"/>
    <lineage>
        <taxon>Bacteria</taxon>
        <taxon>Pseudomonadati</taxon>
        <taxon>Campylobacterota</taxon>
        <taxon>Epsilonproteobacteria</taxon>
        <taxon>Campylobacterales</taxon>
        <taxon>Helicobacteraceae</taxon>
        <taxon>Helicobacter</taxon>
    </lineage>
</organism>
<dbReference type="Gene3D" id="3.10.105.10">
    <property type="entry name" value="Dipeptide-binding Protein, Domain 3"/>
    <property type="match status" value="1"/>
</dbReference>
<dbReference type="PANTHER" id="PTHR30290">
    <property type="entry name" value="PERIPLASMIC BINDING COMPONENT OF ABC TRANSPORTER"/>
    <property type="match status" value="1"/>
</dbReference>
<dbReference type="SUPFAM" id="SSF53850">
    <property type="entry name" value="Periplasmic binding protein-like II"/>
    <property type="match status" value="1"/>
</dbReference>